<keyword evidence="2" id="KW-1185">Reference proteome</keyword>
<dbReference type="OrthoDB" id="406551at2759"/>
<evidence type="ECO:0000313" key="2">
    <source>
        <dbReference type="Proteomes" id="UP000631114"/>
    </source>
</evidence>
<dbReference type="InterPro" id="IPR038941">
    <property type="entry name" value="At4g14100-like"/>
</dbReference>
<protein>
    <submittedName>
        <fullName evidence="1">Uncharacterized protein</fullName>
    </submittedName>
</protein>
<name>A0A835HGJ8_9MAGN</name>
<accession>A0A835HGJ8</accession>
<dbReference type="PANTHER" id="PTHR33880">
    <property type="entry name" value="EXPRESSED PROTEIN"/>
    <property type="match status" value="1"/>
</dbReference>
<dbReference type="EMBL" id="JADFTS010000006">
    <property type="protein sequence ID" value="KAF9600230.1"/>
    <property type="molecule type" value="Genomic_DNA"/>
</dbReference>
<comment type="caution">
    <text evidence="1">The sequence shown here is derived from an EMBL/GenBank/DDBJ whole genome shotgun (WGS) entry which is preliminary data.</text>
</comment>
<proteinExistence type="predicted"/>
<dbReference type="AlphaFoldDB" id="A0A835HGJ8"/>
<sequence>MGVVARVSFSYILFSYHFSEDDSKECRSAQLEVGILHPNWLDGANYLGQKYVNGFLCNVWEKIDFIWYYEDVVTKRLVHWLFYTWRAADVMTFEVGAVLEDEKWQAPVYCFEKKDRFQRSTLKGVLGGSFLKNSM</sequence>
<reference evidence="1 2" key="1">
    <citation type="submission" date="2020-10" db="EMBL/GenBank/DDBJ databases">
        <title>The Coptis chinensis genome and diversification of protoberbering-type alkaloids.</title>
        <authorList>
            <person name="Wang B."/>
            <person name="Shu S."/>
            <person name="Song C."/>
            <person name="Liu Y."/>
        </authorList>
    </citation>
    <scope>NUCLEOTIDE SEQUENCE [LARGE SCALE GENOMIC DNA]</scope>
    <source>
        <strain evidence="1">HL-2020</strain>
        <tissue evidence="1">Leaf</tissue>
    </source>
</reference>
<dbReference type="Proteomes" id="UP000631114">
    <property type="component" value="Unassembled WGS sequence"/>
</dbReference>
<dbReference type="PANTHER" id="PTHR33880:SF3">
    <property type="entry name" value="TRANSFERASE, TRANSFERRING GLYCOSYL GROUPS"/>
    <property type="match status" value="1"/>
</dbReference>
<organism evidence="1 2">
    <name type="scientific">Coptis chinensis</name>
    <dbReference type="NCBI Taxonomy" id="261450"/>
    <lineage>
        <taxon>Eukaryota</taxon>
        <taxon>Viridiplantae</taxon>
        <taxon>Streptophyta</taxon>
        <taxon>Embryophyta</taxon>
        <taxon>Tracheophyta</taxon>
        <taxon>Spermatophyta</taxon>
        <taxon>Magnoliopsida</taxon>
        <taxon>Ranunculales</taxon>
        <taxon>Ranunculaceae</taxon>
        <taxon>Coptidoideae</taxon>
        <taxon>Coptis</taxon>
    </lineage>
</organism>
<gene>
    <name evidence="1" type="ORF">IFM89_005054</name>
</gene>
<evidence type="ECO:0000313" key="1">
    <source>
        <dbReference type="EMBL" id="KAF9600230.1"/>
    </source>
</evidence>